<dbReference type="GeneID" id="8044451"/>
<evidence type="ECO:0000259" key="8">
    <source>
        <dbReference type="PROSITE" id="PS50186"/>
    </source>
</evidence>
<dbReference type="GO" id="GO:0010508">
    <property type="term" value="P:positive regulation of autophagy"/>
    <property type="evidence" value="ECO:0007669"/>
    <property type="project" value="TreeGrafter"/>
</dbReference>
<proteinExistence type="inferred from homology"/>
<dbReference type="InterPro" id="IPR048255">
    <property type="entry name" value="IML1_N"/>
</dbReference>
<evidence type="ECO:0000256" key="1">
    <source>
        <dbReference type="ARBA" id="ARBA00004148"/>
    </source>
</evidence>
<dbReference type="InterPro" id="IPR045838">
    <property type="entry name" value="DEPDC5_CTD"/>
</dbReference>
<comment type="subcellular location">
    <subcellularLocation>
        <location evidence="1">Vacuole membrane</location>
        <topology evidence="1">Peripheral membrane protein</topology>
    </subcellularLocation>
</comment>
<feature type="domain" description="DEP" evidence="8">
    <location>
        <begin position="1092"/>
        <end position="1167"/>
    </location>
</feature>
<dbReference type="CGD" id="CAL0000165331">
    <property type="gene designation" value="Cd36_02430"/>
</dbReference>
<evidence type="ECO:0000256" key="2">
    <source>
        <dbReference type="ARBA" id="ARBA00005643"/>
    </source>
</evidence>
<keyword evidence="11" id="KW-1185">Reference proteome</keyword>
<evidence type="ECO:0000256" key="5">
    <source>
        <dbReference type="ARBA" id="ARBA00022554"/>
    </source>
</evidence>
<feature type="compositionally biased region" description="Polar residues" evidence="7">
    <location>
        <begin position="28"/>
        <end position="52"/>
    </location>
</feature>
<reference evidence="10 11" key="1">
    <citation type="journal article" date="2009" name="Genome Res.">
        <title>Comparative genomics of the fungal pathogens Candida dubliniensis and Candida albicans.</title>
        <authorList>
            <person name="Jackson A.P."/>
            <person name="Gamble J.A."/>
            <person name="Yeomans T."/>
            <person name="Moran G.P."/>
            <person name="Saunders D."/>
            <person name="Harris D."/>
            <person name="Aslett M."/>
            <person name="Barrell J.F."/>
            <person name="Butler G."/>
            <person name="Citiulo F."/>
            <person name="Coleman D.C."/>
            <person name="de Groot P.W.J."/>
            <person name="Goodwin T.J."/>
            <person name="Quail M.A."/>
            <person name="McQuillan J."/>
            <person name="Munro C.A."/>
            <person name="Pain A."/>
            <person name="Poulter R.T."/>
            <person name="Rajandream M.A."/>
            <person name="Renauld H."/>
            <person name="Spiering M.J."/>
            <person name="Tivey A."/>
            <person name="Gow N.A.R."/>
            <person name="Barrell B."/>
            <person name="Sullivan D.J."/>
            <person name="Berriman M."/>
        </authorList>
    </citation>
    <scope>NUCLEOTIDE SEQUENCE [LARGE SCALE GENOMIC DNA]</scope>
    <source>
        <strain evidence="11">CD36 / ATCC MYA-646 / CBS 7987 / NCPF 3949 / NRRL Y-17841</strain>
    </source>
</reference>
<organism evidence="10 11">
    <name type="scientific">Candida dubliniensis (strain CD36 / ATCC MYA-646 / CBS 7987 / NCPF 3949 / NRRL Y-17841)</name>
    <name type="common">Yeast</name>
    <dbReference type="NCBI Taxonomy" id="573826"/>
    <lineage>
        <taxon>Eukaryota</taxon>
        <taxon>Fungi</taxon>
        <taxon>Dikarya</taxon>
        <taxon>Ascomycota</taxon>
        <taxon>Saccharomycotina</taxon>
        <taxon>Pichiomycetes</taxon>
        <taxon>Debaryomycetaceae</taxon>
        <taxon>Candida/Lodderomyces clade</taxon>
        <taxon>Candida</taxon>
    </lineage>
</organism>
<evidence type="ECO:0000313" key="10">
    <source>
        <dbReference type="EMBL" id="CAX44503.1"/>
    </source>
</evidence>
<accession>B9W744</accession>
<evidence type="ECO:0000256" key="6">
    <source>
        <dbReference type="ARBA" id="ARBA00023136"/>
    </source>
</evidence>
<feature type="region of interest" description="Disordered" evidence="7">
    <location>
        <begin position="707"/>
        <end position="733"/>
    </location>
</feature>
<dbReference type="GO" id="GO:1904262">
    <property type="term" value="P:negative regulation of TORC1 signaling"/>
    <property type="evidence" value="ECO:0007669"/>
    <property type="project" value="TreeGrafter"/>
</dbReference>
<evidence type="ECO:0000256" key="7">
    <source>
        <dbReference type="SAM" id="MobiDB-lite"/>
    </source>
</evidence>
<dbReference type="Pfam" id="PF00610">
    <property type="entry name" value="DEP"/>
    <property type="match status" value="1"/>
</dbReference>
<dbReference type="GO" id="GO:0005774">
    <property type="term" value="C:vacuolar membrane"/>
    <property type="evidence" value="ECO:0007669"/>
    <property type="project" value="UniProtKB-SubCell"/>
</dbReference>
<gene>
    <name evidence="9" type="ordered locus">Cd36_02430</name>
    <name evidence="10" type="ORF">CD36_02430</name>
</gene>
<dbReference type="GO" id="GO:0005096">
    <property type="term" value="F:GTPase activator activity"/>
    <property type="evidence" value="ECO:0007669"/>
    <property type="project" value="InterPro"/>
</dbReference>
<dbReference type="GO" id="GO:1990130">
    <property type="term" value="C:GATOR1 complex"/>
    <property type="evidence" value="ECO:0007669"/>
    <property type="project" value="TreeGrafter"/>
</dbReference>
<dbReference type="VEuPathDB" id="FungiDB:CD36_02430"/>
<dbReference type="Pfam" id="PF19418">
    <property type="entry name" value="DEPDC5_CTD"/>
    <property type="match status" value="1"/>
</dbReference>
<protein>
    <recommendedName>
        <fullName evidence="3">Vacuolar membrane-associated protein IML1</fullName>
    </recommendedName>
    <alternativeName>
        <fullName evidence="4">Vacuolar membrane-associated protein iml1</fullName>
    </alternativeName>
</protein>
<dbReference type="PANTHER" id="PTHR13179">
    <property type="entry name" value="DEP DOMAIN CONTAINING PROTEIN 5"/>
    <property type="match status" value="1"/>
</dbReference>
<dbReference type="HOGENOM" id="CLU_000935_1_1_1"/>
<feature type="compositionally biased region" description="Polar residues" evidence="7">
    <location>
        <begin position="1190"/>
        <end position="1201"/>
    </location>
</feature>
<dbReference type="PROSITE" id="PS50186">
    <property type="entry name" value="DEP"/>
    <property type="match status" value="1"/>
</dbReference>
<comment type="similarity">
    <text evidence="2">Belongs to the IML1 family.</text>
</comment>
<dbReference type="PANTHER" id="PTHR13179:SF8">
    <property type="entry name" value="GATOR COMPLEX PROTEIN DEPDC5"/>
    <property type="match status" value="1"/>
</dbReference>
<name>B9W744_CANDC</name>
<dbReference type="KEGG" id="cdu:CD36_02430"/>
<dbReference type="EMBL" id="FM992688">
    <property type="protein sequence ID" value="CAX44503.1"/>
    <property type="molecule type" value="Genomic_DNA"/>
</dbReference>
<sequence>MQHPRMFNQASTNTRKPNGLDSSIKAPNVSNQRQMSANHASLTIGGSRNTINQRRSMSAKNIGSTLIVSRRNNHYLDVKEEEDSKENLTKTISNGQNEEDTEVSVKVSVWFHELRDFIEDIIIDENVIPTGIQVGQVFELRSLDDGPTKKLVFTVQKRNLRSAAAATTTTTTAAAAAANDADYTEASKPKLQISLMSNPFQKLLDLAPRRQVQLKRLVKLEPVTVDSVEIFIKDVNLSRDAMWNFSASMIGNCVYIDQRLLYLGSRVGITKHIYKNGKNVISGYVDKNTKIIYRSESAKITLFVQLSREMWHFEEDGEIMFHKLINNLFPKIFRRWRETNTHHSITIVLFTSIDLTDIPWTNLGPGQRPPQRRDFFRVVVDQVNSMHWDRIMEDLRLEFANFKRDTMLNLDDDGKFIIENGTLPAIKGNLLEAVNLGLTSLNNRFQNTDLKHSITHIMLITPGTGLFDVEYDLLLETSKKMSSVDSSLDIICLSQPPLHVTPLFRYIKEGKVCHCVPLWCDISFFIDKVQQESQWIPRCKIYELQMMGVMENEASDARIPRLHLNSHGKTLVDIMEEYDNAVFKPIKRIPKPTQIDFKQVKPKFQAPVLKNATATLSLMFENKPLLQPSNSSTTSLATGTVANPSKDVSALSSLYYINKNSEDIKSPAPSIRSVIPISTIGTIDSYRKSAGSPRLIRGETMFKRKDEIENSEQPSSLNETKAVSTRKKSSILTEPEQEISTGSLWIEILNPSQETTTNVLQRSQSSRWSNIFPNKIQRKLIKWRSFQAPASLPTITGVFPSTNQLQTDYTFQIYTVFLNSDNYWELKSTHSLMREMIQLRLMLGFQVCYGERVDKAEAERKPSGNVDAIIKYFPDEHNYLGSRIYLGFDDEIHRIFCDYNGNINVQLYRKITDIDEKKITLGQTKLKPYFPLIRTRYTDEYTPARIDAIANNPQKFNWNQFDQLLAGFDDAMPEEKKQFHKMKFVVMPTEIPKNAYFVSNEKLTPEEIRVEGLRKLIGVIERGKYQHDSSQTKKSRRGSDVIFYTGNLYDFLNEEAQNYDITGTQPALMIPESSRFNKTIKLPELAQELQDRNTGLTLVDRTWHFKRHLHCFVGSELVSWLVDCFEDIETREEATAYGQNLMNKGLFQHVESRHGLLDGHFFYEFSDEYVDKTDREKPSWFGSKRIDGASTPQSNSSPRIAGQNDLQKIISASNLRSETSSTADSTGKKRKKFILSRSVKFDVDPLKKSFRPEFVTVHYDRVHNPEHCYHIRLQWLNTTNKFIEDTITAWTRLCERHGLKLVETPWNELCSLPKLSPFHSFVDIKLSVNPWTDSDLCDDRILSSNRYYYHSYFLKQMGYYLDNRSTSFFSRENIDIGYSWGKPSFRYAQFIHKTGFYIVELRDNGDFFLAPNNMHLTRVRSSTTLVGDYENYSKGVLADSQTVMLNFRAACQNKEFLKETFTLAKSNWKDDYFSPII</sequence>
<feature type="region of interest" description="Disordered" evidence="7">
    <location>
        <begin position="1181"/>
        <end position="1201"/>
    </location>
</feature>
<keyword evidence="5" id="KW-0926">Vacuole</keyword>
<dbReference type="Gene3D" id="1.10.10.10">
    <property type="entry name" value="Winged helix-like DNA-binding domain superfamily/Winged helix DNA-binding domain"/>
    <property type="match status" value="1"/>
</dbReference>
<dbReference type="RefSeq" id="XP_002416915.1">
    <property type="nucleotide sequence ID" value="XM_002416870.1"/>
</dbReference>
<evidence type="ECO:0000256" key="4">
    <source>
        <dbReference type="ARBA" id="ARBA00021881"/>
    </source>
</evidence>
<dbReference type="OrthoDB" id="39497at2759"/>
<dbReference type="InterPro" id="IPR036388">
    <property type="entry name" value="WH-like_DNA-bd_sf"/>
</dbReference>
<feature type="region of interest" description="Disordered" evidence="7">
    <location>
        <begin position="1"/>
        <end position="52"/>
    </location>
</feature>
<keyword evidence="6" id="KW-0472">Membrane</keyword>
<dbReference type="Pfam" id="PF12257">
    <property type="entry name" value="IML1"/>
    <property type="match status" value="1"/>
</dbReference>
<evidence type="ECO:0000313" key="9">
    <source>
        <dbReference type="CGD" id="CAL0000165331"/>
    </source>
</evidence>
<dbReference type="SUPFAM" id="SSF46785">
    <property type="entry name" value="Winged helix' DNA-binding domain"/>
    <property type="match status" value="1"/>
</dbReference>
<dbReference type="Proteomes" id="UP000002605">
    <property type="component" value="Chromosome 1"/>
</dbReference>
<dbReference type="GO" id="GO:0035556">
    <property type="term" value="P:intracellular signal transduction"/>
    <property type="evidence" value="ECO:0007669"/>
    <property type="project" value="InterPro"/>
</dbReference>
<evidence type="ECO:0000313" key="11">
    <source>
        <dbReference type="Proteomes" id="UP000002605"/>
    </source>
</evidence>
<dbReference type="eggNOG" id="KOG3572">
    <property type="taxonomic scope" value="Eukaryota"/>
</dbReference>
<dbReference type="InterPro" id="IPR027244">
    <property type="entry name" value="IML1"/>
</dbReference>
<evidence type="ECO:0000256" key="3">
    <source>
        <dbReference type="ARBA" id="ARBA00018529"/>
    </source>
</evidence>
<feature type="compositionally biased region" description="Polar residues" evidence="7">
    <location>
        <begin position="711"/>
        <end position="723"/>
    </location>
</feature>
<dbReference type="InterPro" id="IPR036390">
    <property type="entry name" value="WH_DNA-bd_sf"/>
</dbReference>
<dbReference type="CDD" id="cd04449">
    <property type="entry name" value="DEP_DEPDC5-like"/>
    <property type="match status" value="1"/>
</dbReference>
<dbReference type="SMART" id="SM00049">
    <property type="entry name" value="DEP"/>
    <property type="match status" value="1"/>
</dbReference>
<dbReference type="InterPro" id="IPR000591">
    <property type="entry name" value="DEP_dom"/>
</dbReference>
<dbReference type="FunFam" id="1.10.10.10:FF:000707">
    <property type="entry name" value="Vacuolar membrane-associated protein iml1"/>
    <property type="match status" value="1"/>
</dbReference>